<gene>
    <name evidence="3" type="ORF">PNK_0717</name>
</gene>
<organism evidence="3 4">
    <name type="scientific">Candidatus Protochlamydia naegleriophila</name>
    <dbReference type="NCBI Taxonomy" id="389348"/>
    <lineage>
        <taxon>Bacteria</taxon>
        <taxon>Pseudomonadati</taxon>
        <taxon>Chlamydiota</taxon>
        <taxon>Chlamydiia</taxon>
        <taxon>Parachlamydiales</taxon>
        <taxon>Parachlamydiaceae</taxon>
        <taxon>Candidatus Protochlamydia</taxon>
    </lineage>
</organism>
<name>A0A0U5JB46_9BACT</name>
<proteinExistence type="predicted"/>
<dbReference type="Gene3D" id="1.10.510.10">
    <property type="entry name" value="Transferase(Phosphotransferase) domain 1"/>
    <property type="match status" value="1"/>
</dbReference>
<dbReference type="PATRIC" id="fig|389348.3.peg.785"/>
<dbReference type="STRING" id="389348.PNK_0717"/>
<dbReference type="GO" id="GO:0005737">
    <property type="term" value="C:cytoplasm"/>
    <property type="evidence" value="ECO:0007669"/>
    <property type="project" value="TreeGrafter"/>
</dbReference>
<feature type="compositionally biased region" description="Acidic residues" evidence="1">
    <location>
        <begin position="396"/>
        <end position="407"/>
    </location>
</feature>
<protein>
    <recommendedName>
        <fullName evidence="2">Protein kinase domain-containing protein</fullName>
    </recommendedName>
</protein>
<evidence type="ECO:0000313" key="4">
    <source>
        <dbReference type="Proteomes" id="UP000069902"/>
    </source>
</evidence>
<dbReference type="EMBL" id="LN879502">
    <property type="protein sequence ID" value="CUI16343.1"/>
    <property type="molecule type" value="Genomic_DNA"/>
</dbReference>
<feature type="region of interest" description="Disordered" evidence="1">
    <location>
        <begin position="468"/>
        <end position="488"/>
    </location>
</feature>
<dbReference type="SMART" id="SM00220">
    <property type="entry name" value="S_TKc"/>
    <property type="match status" value="1"/>
</dbReference>
<dbReference type="InParanoid" id="A0A0U5JB46"/>
<evidence type="ECO:0000256" key="1">
    <source>
        <dbReference type="SAM" id="MobiDB-lite"/>
    </source>
</evidence>
<keyword evidence="4" id="KW-1185">Reference proteome</keyword>
<dbReference type="Pfam" id="PF00069">
    <property type="entry name" value="Pkinase"/>
    <property type="match status" value="1"/>
</dbReference>
<dbReference type="RefSeq" id="WP_059060330.1">
    <property type="nucleotide sequence ID" value="NZ_LN879502.1"/>
</dbReference>
<evidence type="ECO:0000313" key="3">
    <source>
        <dbReference type="EMBL" id="CUI16343.1"/>
    </source>
</evidence>
<evidence type="ECO:0000259" key="2">
    <source>
        <dbReference type="PROSITE" id="PS50011"/>
    </source>
</evidence>
<feature type="region of interest" description="Disordered" evidence="1">
    <location>
        <begin position="383"/>
        <end position="416"/>
    </location>
</feature>
<dbReference type="InterPro" id="IPR000719">
    <property type="entry name" value="Prot_kinase_dom"/>
</dbReference>
<sequence>MQANQPQNLSPHPFLWADWLNSIAENPQHGKIVQEGSKFRYLNDKQAAQTAAVRVVSFQSILELTQANLESRDVCAENKTKMLSGLRYISKQRQERYQNLFFIFRWCAKLLGVEKKLSDEKAFIDQLAANPVAAALQSRIAPQSSQVPSVKVAAQSQVNDLSSFNEFVEYYHGSLSESVYAYSNHLRALKKTLLPSDLQRKEITAAENALASQLPHWPRVKDIVKVFGEDVLRPTFKETIENLYQDHVNFKYQPTAEQIERDKTLFQCTESEIKALYVKRLIKAERTDFSLSLITAIETTWQEMIARQEKKSVEVQIEQYRALVIPGEDGGVFLKEDFLNSGSYKAAFVATHFLPTVKSAERSEFVVLQPADKVEEEIKHFQALKAPQPSKPGTDSDSDSDSYEYDSDSSNSLGSSVVMHTVGTSDTMIRHATSSSSSSSGPLTMICLGGSSDELDGIALDQHKAVLQEGSSQPGTGSSSSSEESSGTMVILKSLPHDEPQGIILQGQQGSPSDEIVELDDDMIESDDQMEPDIVDPEQPSHPVRLTINKTLIQPLVKAPTVNSVFDEEAEAFKKEAELCVRLGKLPGIWPTHKITTVNGQVAIIQKKAGYAVEGKDKQAIELYDMALLAHTRELSVKDQIAFLDMIEWFLKGVKSIHEQNLIHRDIKPGNILCTSDGKAGLSDFGLVCGNESEERQTLIGTPYFIAPEIVYYNNSRIQGENWKKIDGKADIWAVGLTLWDMLSGENAPAHPANDNIASPTRAVLSMGQLFIPMQQAKYYKRYETARTDRYGIIDENGQDERSKGYRMSLFHLIKQCTEVEPEKRPTIDQVMQHFQTWKQEAVTLLQDGKITSVIDVF</sequence>
<dbReference type="SUPFAM" id="SSF56112">
    <property type="entry name" value="Protein kinase-like (PK-like)"/>
    <property type="match status" value="1"/>
</dbReference>
<dbReference type="PROSITE" id="PS00108">
    <property type="entry name" value="PROTEIN_KINASE_ST"/>
    <property type="match status" value="1"/>
</dbReference>
<dbReference type="KEGG" id="pnl:PNK_0717"/>
<dbReference type="GO" id="GO:0005524">
    <property type="term" value="F:ATP binding"/>
    <property type="evidence" value="ECO:0007669"/>
    <property type="project" value="InterPro"/>
</dbReference>
<accession>A0A0U5JB46</accession>
<dbReference type="Proteomes" id="UP000069902">
    <property type="component" value="Chromosome cPNK"/>
</dbReference>
<reference evidence="4" key="1">
    <citation type="submission" date="2015-09" db="EMBL/GenBank/DDBJ databases">
        <authorList>
            <person name="Bertelli C."/>
        </authorList>
    </citation>
    <scope>NUCLEOTIDE SEQUENCE [LARGE SCALE GENOMIC DNA]</scope>
    <source>
        <strain evidence="4">KNic</strain>
    </source>
</reference>
<dbReference type="PROSITE" id="PS50011">
    <property type="entry name" value="PROTEIN_KINASE_DOM"/>
    <property type="match status" value="1"/>
</dbReference>
<dbReference type="InterPro" id="IPR008271">
    <property type="entry name" value="Ser/Thr_kinase_AS"/>
</dbReference>
<dbReference type="GO" id="GO:0004674">
    <property type="term" value="F:protein serine/threonine kinase activity"/>
    <property type="evidence" value="ECO:0007669"/>
    <property type="project" value="TreeGrafter"/>
</dbReference>
<dbReference type="PANTHER" id="PTHR44167:SF24">
    <property type="entry name" value="SERINE_THREONINE-PROTEIN KINASE CHK2"/>
    <property type="match status" value="1"/>
</dbReference>
<dbReference type="InterPro" id="IPR011009">
    <property type="entry name" value="Kinase-like_dom_sf"/>
</dbReference>
<dbReference type="AlphaFoldDB" id="A0A0U5JB46"/>
<feature type="domain" description="Protein kinase" evidence="2">
    <location>
        <begin position="463"/>
        <end position="837"/>
    </location>
</feature>
<dbReference type="PANTHER" id="PTHR44167">
    <property type="entry name" value="OVARIAN-SPECIFIC SERINE/THREONINE-PROTEIN KINASE LOK-RELATED"/>
    <property type="match status" value="1"/>
</dbReference>